<name>A0ABW5DWF2_9PROT</name>
<dbReference type="PANTHER" id="PTHR12358:SF106">
    <property type="entry name" value="LIPID KINASE YEGS"/>
    <property type="match status" value="1"/>
</dbReference>
<dbReference type="PANTHER" id="PTHR12358">
    <property type="entry name" value="SPHINGOSINE KINASE"/>
    <property type="match status" value="1"/>
</dbReference>
<dbReference type="PROSITE" id="PS50146">
    <property type="entry name" value="DAGK"/>
    <property type="match status" value="1"/>
</dbReference>
<evidence type="ECO:0000256" key="1">
    <source>
        <dbReference type="ARBA" id="ARBA00001946"/>
    </source>
</evidence>
<reference evidence="14" key="1">
    <citation type="journal article" date="2019" name="Int. J. Syst. Evol. Microbiol.">
        <title>The Global Catalogue of Microorganisms (GCM) 10K type strain sequencing project: providing services to taxonomists for standard genome sequencing and annotation.</title>
        <authorList>
            <consortium name="The Broad Institute Genomics Platform"/>
            <consortium name="The Broad Institute Genome Sequencing Center for Infectious Disease"/>
            <person name="Wu L."/>
            <person name="Ma J."/>
        </authorList>
    </citation>
    <scope>NUCLEOTIDE SEQUENCE [LARGE SCALE GENOMIC DNA]</scope>
    <source>
        <strain evidence="14">CGMCC 1.19062</strain>
    </source>
</reference>
<keyword evidence="11" id="KW-1208">Phospholipid metabolism</keyword>
<evidence type="ECO:0000256" key="8">
    <source>
        <dbReference type="ARBA" id="ARBA00022842"/>
    </source>
</evidence>
<comment type="cofactor">
    <cofactor evidence="1">
        <name>Mg(2+)</name>
        <dbReference type="ChEBI" id="CHEBI:18420"/>
    </cofactor>
</comment>
<dbReference type="Gene3D" id="2.60.200.40">
    <property type="match status" value="1"/>
</dbReference>
<keyword evidence="8" id="KW-0460">Magnesium</keyword>
<evidence type="ECO:0000256" key="10">
    <source>
        <dbReference type="ARBA" id="ARBA00023209"/>
    </source>
</evidence>
<dbReference type="InterPro" id="IPR045540">
    <property type="entry name" value="YegS/DAGK_C"/>
</dbReference>
<dbReference type="SUPFAM" id="SSF111331">
    <property type="entry name" value="NAD kinase/diacylglycerol kinase-like"/>
    <property type="match status" value="1"/>
</dbReference>
<keyword evidence="10" id="KW-0594">Phospholipid biosynthesis</keyword>
<keyword evidence="7" id="KW-0067">ATP-binding</keyword>
<evidence type="ECO:0000256" key="3">
    <source>
        <dbReference type="ARBA" id="ARBA00022679"/>
    </source>
</evidence>
<gene>
    <name evidence="13" type="ORF">ACFSM5_20130</name>
</gene>
<evidence type="ECO:0000259" key="12">
    <source>
        <dbReference type="PROSITE" id="PS50146"/>
    </source>
</evidence>
<dbReference type="Pfam" id="PF00781">
    <property type="entry name" value="DAGK_cat"/>
    <property type="match status" value="1"/>
</dbReference>
<dbReference type="Proteomes" id="UP001597295">
    <property type="component" value="Unassembled WGS sequence"/>
</dbReference>
<keyword evidence="9" id="KW-0443">Lipid metabolism</keyword>
<dbReference type="EC" id="2.7.1.-" evidence="13"/>
<dbReference type="Pfam" id="PF19279">
    <property type="entry name" value="YegS_C"/>
    <property type="match status" value="1"/>
</dbReference>
<evidence type="ECO:0000256" key="4">
    <source>
        <dbReference type="ARBA" id="ARBA00022723"/>
    </source>
</evidence>
<evidence type="ECO:0000256" key="11">
    <source>
        <dbReference type="ARBA" id="ARBA00023264"/>
    </source>
</evidence>
<dbReference type="GO" id="GO:0016301">
    <property type="term" value="F:kinase activity"/>
    <property type="evidence" value="ECO:0007669"/>
    <property type="project" value="UniProtKB-KW"/>
</dbReference>
<dbReference type="InterPro" id="IPR016064">
    <property type="entry name" value="NAD/diacylglycerol_kinase_sf"/>
</dbReference>
<comment type="caution">
    <text evidence="13">The sequence shown here is derived from an EMBL/GenBank/DDBJ whole genome shotgun (WGS) entry which is preliminary data.</text>
</comment>
<dbReference type="NCBIfam" id="TIGR00147">
    <property type="entry name" value="YegS/Rv2252/BmrU family lipid kinase"/>
    <property type="match status" value="1"/>
</dbReference>
<sequence length="306" mass="31849">MSDAHAFSSPMKADSDRPAPKTALVILNPTAGSAKGERLAKALAVLAEGDCRVEIRPTGARGDAETFARQAAGLGEFRAVIAAGGDGTINEVVNGLAGSSMPLGLLPMGTANVLASELGIADPQAAAKAIVNGKTRTIHLGRCGGRYFTMMAGVGFDARVVAGIRTAEKRRLGKLAYVLQSGRELFARPSPRLEVMLDGTAEIASSVIIANGHYYAGRYVVAPEASLNRPELIACRFTRGDKFGILRAAAFLGMGIMPHLPDLSRKPVSRIELNEPAGEPVQADGDIVAHIPCVIEAGVATVTVLA</sequence>
<dbReference type="InterPro" id="IPR017438">
    <property type="entry name" value="ATP-NAD_kinase_N"/>
</dbReference>
<accession>A0ABW5DWF2</accession>
<dbReference type="SMART" id="SM00046">
    <property type="entry name" value="DAGKc"/>
    <property type="match status" value="1"/>
</dbReference>
<evidence type="ECO:0000313" key="13">
    <source>
        <dbReference type="EMBL" id="MFD2265222.1"/>
    </source>
</evidence>
<evidence type="ECO:0000256" key="9">
    <source>
        <dbReference type="ARBA" id="ARBA00023098"/>
    </source>
</evidence>
<keyword evidence="6 13" id="KW-0418">Kinase</keyword>
<dbReference type="EMBL" id="JBHUIP010000016">
    <property type="protein sequence ID" value="MFD2265222.1"/>
    <property type="molecule type" value="Genomic_DNA"/>
</dbReference>
<dbReference type="InterPro" id="IPR001206">
    <property type="entry name" value="Diacylglycerol_kinase_cat_dom"/>
</dbReference>
<evidence type="ECO:0000313" key="14">
    <source>
        <dbReference type="Proteomes" id="UP001597295"/>
    </source>
</evidence>
<keyword evidence="5" id="KW-0547">Nucleotide-binding</keyword>
<keyword evidence="4" id="KW-0479">Metal-binding</keyword>
<keyword evidence="3 13" id="KW-0808">Transferase</keyword>
<evidence type="ECO:0000256" key="5">
    <source>
        <dbReference type="ARBA" id="ARBA00022741"/>
    </source>
</evidence>
<feature type="domain" description="DAGKc" evidence="12">
    <location>
        <begin position="18"/>
        <end position="147"/>
    </location>
</feature>
<proteinExistence type="predicted"/>
<evidence type="ECO:0000256" key="2">
    <source>
        <dbReference type="ARBA" id="ARBA00022516"/>
    </source>
</evidence>
<evidence type="ECO:0000256" key="6">
    <source>
        <dbReference type="ARBA" id="ARBA00022777"/>
    </source>
</evidence>
<organism evidence="13 14">
    <name type="scientific">Lacibacterium aquatile</name>
    <dbReference type="NCBI Taxonomy" id="1168082"/>
    <lineage>
        <taxon>Bacteria</taxon>
        <taxon>Pseudomonadati</taxon>
        <taxon>Pseudomonadota</taxon>
        <taxon>Alphaproteobacteria</taxon>
        <taxon>Rhodospirillales</taxon>
        <taxon>Rhodospirillaceae</taxon>
    </lineage>
</organism>
<keyword evidence="14" id="KW-1185">Reference proteome</keyword>
<dbReference type="InterPro" id="IPR005218">
    <property type="entry name" value="Diacylglycerol/lipid_kinase"/>
</dbReference>
<dbReference type="InterPro" id="IPR050187">
    <property type="entry name" value="Lipid_Phosphate_FormReg"/>
</dbReference>
<dbReference type="Gene3D" id="3.40.50.10330">
    <property type="entry name" value="Probable inorganic polyphosphate/atp-NAD kinase, domain 1"/>
    <property type="match status" value="1"/>
</dbReference>
<protein>
    <submittedName>
        <fullName evidence="13">Diacylglycerol/lipid kinase family protein</fullName>
        <ecNumber evidence="13">2.7.1.-</ecNumber>
    </submittedName>
</protein>
<keyword evidence="2" id="KW-0444">Lipid biosynthesis</keyword>
<evidence type="ECO:0000256" key="7">
    <source>
        <dbReference type="ARBA" id="ARBA00022840"/>
    </source>
</evidence>